<accession>A0ABZ1FEN0</accession>
<feature type="chain" id="PRO_5045388246" evidence="1">
    <location>
        <begin position="27"/>
        <end position="193"/>
    </location>
</feature>
<organism evidence="2 3">
    <name type="scientific">Streptomyces decoyicus</name>
    <dbReference type="NCBI Taxonomy" id="249567"/>
    <lineage>
        <taxon>Bacteria</taxon>
        <taxon>Bacillati</taxon>
        <taxon>Actinomycetota</taxon>
        <taxon>Actinomycetes</taxon>
        <taxon>Kitasatosporales</taxon>
        <taxon>Streptomycetaceae</taxon>
        <taxon>Streptomyces</taxon>
    </lineage>
</organism>
<sequence length="193" mass="20454">MKTKHVAVAIAICTALGIAGTSTASAFAVAPTPSLSSQRNALVDHTEDGRAIFTGLFLKQGRYSERLATIAVATTGTDAGEGKEFSSKQIDRLLNSIARNNPNFFTDFSRKAHSGNPRLVRQAIGEAHDQLSSVRKQSVDDTGKGTGSCLVLAVYAYVVKWKDMAFAPQSSGAADPLEKDQAVAELTQRLAAV</sequence>
<evidence type="ECO:0000313" key="3">
    <source>
        <dbReference type="Proteomes" id="UP001344251"/>
    </source>
</evidence>
<feature type="signal peptide" evidence="1">
    <location>
        <begin position="1"/>
        <end position="26"/>
    </location>
</feature>
<keyword evidence="1" id="KW-0732">Signal</keyword>
<protein>
    <submittedName>
        <fullName evidence="2">Uncharacterized protein</fullName>
    </submittedName>
</protein>
<reference evidence="2 3" key="1">
    <citation type="submission" date="2022-10" db="EMBL/GenBank/DDBJ databases">
        <title>The complete genomes of actinobacterial strains from the NBC collection.</title>
        <authorList>
            <person name="Joergensen T.S."/>
            <person name="Alvarez Arevalo M."/>
            <person name="Sterndorff E.B."/>
            <person name="Faurdal D."/>
            <person name="Vuksanovic O."/>
            <person name="Mourched A.-S."/>
            <person name="Charusanti P."/>
            <person name="Shaw S."/>
            <person name="Blin K."/>
            <person name="Weber T."/>
        </authorList>
    </citation>
    <scope>NUCLEOTIDE SEQUENCE [LARGE SCALE GENOMIC DNA]</scope>
    <source>
        <strain evidence="2 3">NBC 01774</strain>
    </source>
</reference>
<name>A0ABZ1FEN0_9ACTN</name>
<proteinExistence type="predicted"/>
<evidence type="ECO:0000256" key="1">
    <source>
        <dbReference type="SAM" id="SignalP"/>
    </source>
</evidence>
<dbReference type="Pfam" id="PF26137">
    <property type="entry name" value="Toxin_SdpC"/>
    <property type="match status" value="1"/>
</dbReference>
<evidence type="ECO:0000313" key="2">
    <source>
        <dbReference type="EMBL" id="WSB68243.1"/>
    </source>
</evidence>
<gene>
    <name evidence="2" type="ORF">OG863_09900</name>
</gene>
<keyword evidence="3" id="KW-1185">Reference proteome</keyword>
<dbReference type="InterPro" id="IPR023888">
    <property type="entry name" value="SdpC-like"/>
</dbReference>
<dbReference type="RefSeq" id="WP_326617689.1">
    <property type="nucleotide sequence ID" value="NZ_CP109106.1"/>
</dbReference>
<dbReference type="EMBL" id="CP109106">
    <property type="protein sequence ID" value="WSB68243.1"/>
    <property type="molecule type" value="Genomic_DNA"/>
</dbReference>
<dbReference type="Proteomes" id="UP001344251">
    <property type="component" value="Chromosome"/>
</dbReference>